<dbReference type="AlphaFoldDB" id="A0A087T259"/>
<feature type="signal peptide" evidence="2">
    <location>
        <begin position="1"/>
        <end position="21"/>
    </location>
</feature>
<protein>
    <submittedName>
        <fullName evidence="3">Uncharacterized protein</fullName>
    </submittedName>
</protein>
<feature type="compositionally biased region" description="Basic and acidic residues" evidence="1">
    <location>
        <begin position="52"/>
        <end position="61"/>
    </location>
</feature>
<evidence type="ECO:0000313" key="4">
    <source>
        <dbReference type="Proteomes" id="UP000054359"/>
    </source>
</evidence>
<keyword evidence="2" id="KW-0732">Signal</keyword>
<organism evidence="3 4">
    <name type="scientific">Stegodyphus mimosarum</name>
    <name type="common">African social velvet spider</name>
    <dbReference type="NCBI Taxonomy" id="407821"/>
    <lineage>
        <taxon>Eukaryota</taxon>
        <taxon>Metazoa</taxon>
        <taxon>Ecdysozoa</taxon>
        <taxon>Arthropoda</taxon>
        <taxon>Chelicerata</taxon>
        <taxon>Arachnida</taxon>
        <taxon>Araneae</taxon>
        <taxon>Araneomorphae</taxon>
        <taxon>Entelegynae</taxon>
        <taxon>Eresoidea</taxon>
        <taxon>Eresidae</taxon>
        <taxon>Stegodyphus</taxon>
    </lineage>
</organism>
<proteinExistence type="predicted"/>
<evidence type="ECO:0000256" key="1">
    <source>
        <dbReference type="SAM" id="MobiDB-lite"/>
    </source>
</evidence>
<keyword evidence="4" id="KW-1185">Reference proteome</keyword>
<dbReference type="OrthoDB" id="6630583at2759"/>
<dbReference type="Proteomes" id="UP000054359">
    <property type="component" value="Unassembled WGS sequence"/>
</dbReference>
<feature type="region of interest" description="Disordered" evidence="1">
    <location>
        <begin position="38"/>
        <end position="61"/>
    </location>
</feature>
<feature type="non-terminal residue" evidence="3">
    <location>
        <position position="61"/>
    </location>
</feature>
<evidence type="ECO:0000313" key="3">
    <source>
        <dbReference type="EMBL" id="KFM59198.1"/>
    </source>
</evidence>
<feature type="chain" id="PRO_5001829240" evidence="2">
    <location>
        <begin position="22"/>
        <end position="61"/>
    </location>
</feature>
<reference evidence="3 4" key="1">
    <citation type="submission" date="2013-11" db="EMBL/GenBank/DDBJ databases">
        <title>Genome sequencing of Stegodyphus mimosarum.</title>
        <authorList>
            <person name="Bechsgaard J."/>
        </authorList>
    </citation>
    <scope>NUCLEOTIDE SEQUENCE [LARGE SCALE GENOMIC DNA]</scope>
</reference>
<accession>A0A087T259</accession>
<name>A0A087T259_STEMI</name>
<evidence type="ECO:0000256" key="2">
    <source>
        <dbReference type="SAM" id="SignalP"/>
    </source>
</evidence>
<dbReference type="EMBL" id="KK113043">
    <property type="protein sequence ID" value="KFM59198.1"/>
    <property type="molecule type" value="Genomic_DNA"/>
</dbReference>
<gene>
    <name evidence="3" type="ORF">X975_18798</name>
</gene>
<sequence>MIALQATLTVFALILWLETCAEILRGYPCIRRKNQLYCPSPGNTYPNSTEGEEGRSGREKR</sequence>